<keyword evidence="1" id="KW-0436">Ligase</keyword>
<dbReference type="AlphaFoldDB" id="A0A8J3LJB3"/>
<evidence type="ECO:0000256" key="2">
    <source>
        <dbReference type="ARBA" id="ARBA00022741"/>
    </source>
</evidence>
<evidence type="ECO:0000313" key="7">
    <source>
        <dbReference type="Proteomes" id="UP000660339"/>
    </source>
</evidence>
<name>A0A8J3LJB3_9ACTN</name>
<organism evidence="6 7">
    <name type="scientific">Catellatospora methionotrophica</name>
    <dbReference type="NCBI Taxonomy" id="121620"/>
    <lineage>
        <taxon>Bacteria</taxon>
        <taxon>Bacillati</taxon>
        <taxon>Actinomycetota</taxon>
        <taxon>Actinomycetes</taxon>
        <taxon>Micromonosporales</taxon>
        <taxon>Micromonosporaceae</taxon>
        <taxon>Catellatospora</taxon>
    </lineage>
</organism>
<dbReference type="PANTHER" id="PTHR43585:SF2">
    <property type="entry name" value="ATP-GRASP ENZYME FSQD"/>
    <property type="match status" value="1"/>
</dbReference>
<dbReference type="PROSITE" id="PS50975">
    <property type="entry name" value="ATP_GRASP"/>
    <property type="match status" value="1"/>
</dbReference>
<dbReference type="PANTHER" id="PTHR43585">
    <property type="entry name" value="FUMIPYRROLE BIOSYNTHESIS PROTEIN C"/>
    <property type="match status" value="1"/>
</dbReference>
<dbReference type="GO" id="GO:0016874">
    <property type="term" value="F:ligase activity"/>
    <property type="evidence" value="ECO:0007669"/>
    <property type="project" value="UniProtKB-KW"/>
</dbReference>
<evidence type="ECO:0000259" key="5">
    <source>
        <dbReference type="PROSITE" id="PS50975"/>
    </source>
</evidence>
<feature type="domain" description="ATP-grasp" evidence="5">
    <location>
        <begin position="124"/>
        <end position="332"/>
    </location>
</feature>
<gene>
    <name evidence="6" type="ORF">Cme02nite_50210</name>
</gene>
<sequence length="439" mass="46792">MTERPRLIVLDAPGGPHPSAYLPSLLKEFHVDVVWLAVEPQEARAQRAAAMASVTQAGGKVTAVLAAPDMAAVAGSLLHERDVAGVAAFSERVVHIAQRAAWQAGLPGNPPEVLEALQDKRVQRARMAAAGVPVPQQRQLHTIDDVRQAERHASFPAVLKPSVGMGSLATFRVERAEDLAVCWRHGLELTRVDPRVAHHHPVMLLEEEFVGDPARMAGGLGDYLSVEAVVVGGEMTVLAVCDKLPLSAPYRENGHLLPSWRPLDEQDEVVAQVRAAHVALGITFGVTHTEVKLTAAGPRIIEVNGRPGGKVADLLMLAAGYDLPLNLARLSAGLPADVAVTCRRYALYATPQPPQGRHEVVQAPTAEQLQQVGGVRGVHHIVRAGQVVDSAVGTACQLARVAADADSAAELMALAHRLADPAWFTLRTPIERETEGATT</sequence>
<accession>A0A8J3LJB3</accession>
<dbReference type="GO" id="GO:0046872">
    <property type="term" value="F:metal ion binding"/>
    <property type="evidence" value="ECO:0007669"/>
    <property type="project" value="InterPro"/>
</dbReference>
<comment type="caution">
    <text evidence="6">The sequence shown here is derived from an EMBL/GenBank/DDBJ whole genome shotgun (WGS) entry which is preliminary data.</text>
</comment>
<proteinExistence type="predicted"/>
<protein>
    <recommendedName>
        <fullName evidence="5">ATP-grasp domain-containing protein</fullName>
    </recommendedName>
</protein>
<dbReference type="Pfam" id="PF13535">
    <property type="entry name" value="ATP-grasp_4"/>
    <property type="match status" value="1"/>
</dbReference>
<keyword evidence="7" id="KW-1185">Reference proteome</keyword>
<dbReference type="SUPFAM" id="SSF56059">
    <property type="entry name" value="Glutathione synthetase ATP-binding domain-like"/>
    <property type="match status" value="1"/>
</dbReference>
<dbReference type="Proteomes" id="UP000660339">
    <property type="component" value="Unassembled WGS sequence"/>
</dbReference>
<reference evidence="6" key="1">
    <citation type="submission" date="2021-01" db="EMBL/GenBank/DDBJ databases">
        <title>Whole genome shotgun sequence of Catellatospora methionotrophica NBRC 14553.</title>
        <authorList>
            <person name="Komaki H."/>
            <person name="Tamura T."/>
        </authorList>
    </citation>
    <scope>NUCLEOTIDE SEQUENCE</scope>
    <source>
        <strain evidence="6">NBRC 14553</strain>
    </source>
</reference>
<evidence type="ECO:0000256" key="4">
    <source>
        <dbReference type="PROSITE-ProRule" id="PRU00409"/>
    </source>
</evidence>
<evidence type="ECO:0000256" key="3">
    <source>
        <dbReference type="ARBA" id="ARBA00022840"/>
    </source>
</evidence>
<keyword evidence="3 4" id="KW-0067">ATP-binding</keyword>
<dbReference type="RefSeq" id="WP_166379042.1">
    <property type="nucleotide sequence ID" value="NZ_BAAATT010000005.1"/>
</dbReference>
<dbReference type="EMBL" id="BONJ01000028">
    <property type="protein sequence ID" value="GIG16689.1"/>
    <property type="molecule type" value="Genomic_DNA"/>
</dbReference>
<dbReference type="GO" id="GO:0005524">
    <property type="term" value="F:ATP binding"/>
    <property type="evidence" value="ECO:0007669"/>
    <property type="project" value="UniProtKB-UniRule"/>
</dbReference>
<keyword evidence="2 4" id="KW-0547">Nucleotide-binding</keyword>
<dbReference type="Gene3D" id="3.30.470.20">
    <property type="entry name" value="ATP-grasp fold, B domain"/>
    <property type="match status" value="1"/>
</dbReference>
<evidence type="ECO:0000313" key="6">
    <source>
        <dbReference type="EMBL" id="GIG16689.1"/>
    </source>
</evidence>
<dbReference type="InterPro" id="IPR052032">
    <property type="entry name" value="ATP-dep_AA_Ligase"/>
</dbReference>
<evidence type="ECO:0000256" key="1">
    <source>
        <dbReference type="ARBA" id="ARBA00022598"/>
    </source>
</evidence>
<dbReference type="InterPro" id="IPR011761">
    <property type="entry name" value="ATP-grasp"/>
</dbReference>